<evidence type="ECO:0000259" key="3">
    <source>
        <dbReference type="PROSITE" id="PS50887"/>
    </source>
</evidence>
<evidence type="ECO:0000259" key="2">
    <source>
        <dbReference type="PROSITE" id="PS50883"/>
    </source>
</evidence>
<dbReference type="InterPro" id="IPR001633">
    <property type="entry name" value="EAL_dom"/>
</dbReference>
<dbReference type="InterPro" id="IPR035919">
    <property type="entry name" value="EAL_sf"/>
</dbReference>
<dbReference type="SUPFAM" id="SSF55073">
    <property type="entry name" value="Nucleotide cyclase"/>
    <property type="match status" value="1"/>
</dbReference>
<evidence type="ECO:0000313" key="4">
    <source>
        <dbReference type="EMBL" id="KXI30517.1"/>
    </source>
</evidence>
<dbReference type="PROSITE" id="PS50887">
    <property type="entry name" value="GGDEF"/>
    <property type="match status" value="1"/>
</dbReference>
<dbReference type="InterPro" id="IPR029787">
    <property type="entry name" value="Nucleotide_cyclase"/>
</dbReference>
<dbReference type="Gene3D" id="3.30.70.270">
    <property type="match status" value="1"/>
</dbReference>
<dbReference type="Proteomes" id="UP000070299">
    <property type="component" value="Unassembled WGS sequence"/>
</dbReference>
<dbReference type="NCBIfam" id="TIGR00254">
    <property type="entry name" value="GGDEF"/>
    <property type="match status" value="1"/>
</dbReference>
<dbReference type="Pfam" id="PF00563">
    <property type="entry name" value="EAL"/>
    <property type="match status" value="1"/>
</dbReference>
<dbReference type="CDD" id="cd01949">
    <property type="entry name" value="GGDEF"/>
    <property type="match status" value="1"/>
</dbReference>
<feature type="domain" description="EAL" evidence="2">
    <location>
        <begin position="539"/>
        <end position="793"/>
    </location>
</feature>
<evidence type="ECO:0000313" key="5">
    <source>
        <dbReference type="Proteomes" id="UP000070299"/>
    </source>
</evidence>
<accession>A0A136A5L1</accession>
<evidence type="ECO:0000256" key="1">
    <source>
        <dbReference type="SAM" id="Phobius"/>
    </source>
</evidence>
<dbReference type="EMBL" id="LSNE01000003">
    <property type="protein sequence ID" value="KXI30517.1"/>
    <property type="molecule type" value="Genomic_DNA"/>
</dbReference>
<feature type="domain" description="GGDEF" evidence="3">
    <location>
        <begin position="397"/>
        <end position="530"/>
    </location>
</feature>
<dbReference type="PROSITE" id="PS50883">
    <property type="entry name" value="EAL"/>
    <property type="match status" value="1"/>
</dbReference>
<organism evidence="4 5">
    <name type="scientific">Paraglaciecola hydrolytica</name>
    <dbReference type="NCBI Taxonomy" id="1799789"/>
    <lineage>
        <taxon>Bacteria</taxon>
        <taxon>Pseudomonadati</taxon>
        <taxon>Pseudomonadota</taxon>
        <taxon>Gammaproteobacteria</taxon>
        <taxon>Alteromonadales</taxon>
        <taxon>Alteromonadaceae</taxon>
        <taxon>Paraglaciecola</taxon>
    </lineage>
</organism>
<name>A0A136A5L1_9ALTE</name>
<protein>
    <submittedName>
        <fullName evidence="4">Diguanylate phosphodiesterase</fullName>
    </submittedName>
</protein>
<dbReference type="InterPro" id="IPR043128">
    <property type="entry name" value="Rev_trsase/Diguanyl_cyclase"/>
</dbReference>
<dbReference type="SUPFAM" id="SSF141868">
    <property type="entry name" value="EAL domain-like"/>
    <property type="match status" value="1"/>
</dbReference>
<dbReference type="Pfam" id="PF00990">
    <property type="entry name" value="GGDEF"/>
    <property type="match status" value="1"/>
</dbReference>
<dbReference type="PANTHER" id="PTHR44757">
    <property type="entry name" value="DIGUANYLATE CYCLASE DGCP"/>
    <property type="match status" value="1"/>
</dbReference>
<sequence>MGLIMAFLLIASVSTTFLWISKNDQDYLTQQQKLREQDQKQFLLIKDMLRSRVESWFEAFVHFQASYADTAEATAFFLEHEFEYLRVNWQINGLWLLDGELNTIFSTTTTTPAYVITDATEVIKLQTSSSNTRCIKECEQLISMPILMNSSDVLVLSISSSLLEAMAALNQTTFADLAIVSVPEQSQTKVKVSELLINSPISSANKLFMQQILQQVPAQLSVATLKASGYRLTSANKDLLLNLLPVDPEFENRLFLLTVHDITSASKAHAEYRANVLIISLLVVLFCSLAIWFLSMQFRRRLLVVTKMLPLLAQKNYSEFHQQKMINSNFFADEIEILHDTASLLGHELENLDRTIEQNTRELETIALYDQLTGLPNRNRLNQLLIPLLQSINDNTDRLAIIFLDFDKFRKINDSYGHDIGDAFLIQAANNIRSCLQSSDLLFRLGGDEFVIVFKDSADKNRALTLANSLVSYFQQALKVGERYFYSSCSIGVASANSAQNVVDEIIRQSDIAMNAAKDAGGNRVCEFNHEMLSKALRRIEIENEVRAAFKNDEFSFALQAQVEIATGKLVGFEALIRWIHPQRGFVSPDEFIPIIENSESMIDLGYWGLKRAFIILEKLDEIGFSGLKVAVNLSASQFLDPQLIPFLKEQLVAFSRDAEQIELELTERTVVADIEQTLDTMQQLRTLGFTFSIDDFGTGYSSLAYLKQMPVEIIKIDRSFISGMQDDNADMKIVSSTIAMVNKLGMQVVAEGIETAEQLQMLATMQCEIGQGYFISRPVSEKDLYDLLPLKVSNGIWIDLSKTEN</sequence>
<dbReference type="Gene3D" id="3.20.20.450">
    <property type="entry name" value="EAL domain"/>
    <property type="match status" value="1"/>
</dbReference>
<dbReference type="InterPro" id="IPR052155">
    <property type="entry name" value="Biofilm_reg_signaling"/>
</dbReference>
<dbReference type="STRING" id="1799789.AX660_07120"/>
<keyword evidence="5" id="KW-1185">Reference proteome</keyword>
<proteinExistence type="predicted"/>
<feature type="transmembrane region" description="Helical" evidence="1">
    <location>
        <begin position="274"/>
        <end position="294"/>
    </location>
</feature>
<dbReference type="CDD" id="cd01948">
    <property type="entry name" value="EAL"/>
    <property type="match status" value="1"/>
</dbReference>
<dbReference type="OrthoDB" id="8553030at2"/>
<dbReference type="PANTHER" id="PTHR44757:SF2">
    <property type="entry name" value="BIOFILM ARCHITECTURE MAINTENANCE PROTEIN MBAA"/>
    <property type="match status" value="1"/>
</dbReference>
<reference evidence="5" key="1">
    <citation type="submission" date="2016-02" db="EMBL/GenBank/DDBJ databases">
        <authorList>
            <person name="Schultz-Johansen M."/>
            <person name="Glaring M.A."/>
            <person name="Bech P.K."/>
            <person name="Stougaard P."/>
        </authorList>
    </citation>
    <scope>NUCLEOTIDE SEQUENCE [LARGE SCALE GENOMIC DNA]</scope>
    <source>
        <strain evidence="5">S66</strain>
    </source>
</reference>
<keyword evidence="1" id="KW-0472">Membrane</keyword>
<dbReference type="AlphaFoldDB" id="A0A136A5L1"/>
<dbReference type="SMART" id="SM00267">
    <property type="entry name" value="GGDEF"/>
    <property type="match status" value="1"/>
</dbReference>
<gene>
    <name evidence="4" type="ORF">AX660_07120</name>
</gene>
<dbReference type="InterPro" id="IPR000160">
    <property type="entry name" value="GGDEF_dom"/>
</dbReference>
<dbReference type="SMART" id="SM00052">
    <property type="entry name" value="EAL"/>
    <property type="match status" value="1"/>
</dbReference>
<keyword evidence="1" id="KW-1133">Transmembrane helix</keyword>
<comment type="caution">
    <text evidence="4">The sequence shown here is derived from an EMBL/GenBank/DDBJ whole genome shotgun (WGS) entry which is preliminary data.</text>
</comment>
<keyword evidence="1" id="KW-0812">Transmembrane</keyword>